<reference evidence="1" key="1">
    <citation type="submission" date="2024-05" db="EMBL/GenBank/DDBJ databases">
        <authorList>
            <person name="Luo Y.-C."/>
            <person name="Nicholds J."/>
            <person name="Mortimer T."/>
            <person name="Maboni G."/>
        </authorList>
    </citation>
    <scope>NUCLEOTIDE SEQUENCE</scope>
    <source>
        <strain evidence="1">151836</strain>
    </source>
</reference>
<name>A0AB39D2Y6_9BURK</name>
<accession>A0AB39D2Y6</accession>
<dbReference type="AlphaFoldDB" id="A0AB39D2Y6"/>
<protein>
    <submittedName>
        <fullName evidence="1">Uncharacterized protein</fullName>
    </submittedName>
</protein>
<proteinExistence type="predicted"/>
<evidence type="ECO:0000313" key="1">
    <source>
        <dbReference type="EMBL" id="XDJ48286.1"/>
    </source>
</evidence>
<gene>
    <name evidence="1" type="ORF">ABRZ04_04285</name>
</gene>
<dbReference type="RefSeq" id="WP_368640438.1">
    <property type="nucleotide sequence ID" value="NZ_CP158254.1"/>
</dbReference>
<organism evidence="1">
    <name type="scientific">Castellaniella ginsengisoli</name>
    <dbReference type="NCBI Taxonomy" id="546114"/>
    <lineage>
        <taxon>Bacteria</taxon>
        <taxon>Pseudomonadati</taxon>
        <taxon>Pseudomonadota</taxon>
        <taxon>Betaproteobacteria</taxon>
        <taxon>Burkholderiales</taxon>
        <taxon>Alcaligenaceae</taxon>
        <taxon>Castellaniella</taxon>
    </lineage>
</organism>
<dbReference type="EMBL" id="CP158254">
    <property type="protein sequence ID" value="XDJ48286.1"/>
    <property type="molecule type" value="Genomic_DNA"/>
</dbReference>
<sequence>MSERNDGGPTLRDLFAGLAMMGDWAAQNAHTGEISNKVSAEDLEGRAAVYYRQADAMLAAREGA</sequence>